<dbReference type="RefSeq" id="WP_013009027.1">
    <property type="nucleotide sequence ID" value="NC_013940.1"/>
</dbReference>
<keyword evidence="1" id="KW-0614">Plasmid</keyword>
<dbReference type="EMBL" id="AP011530">
    <property type="protein sequence ID" value="BAI81813.1"/>
    <property type="molecule type" value="Genomic_DNA"/>
</dbReference>
<evidence type="ECO:0000313" key="2">
    <source>
        <dbReference type="Proteomes" id="UP000001520"/>
    </source>
</evidence>
<evidence type="ECO:0000313" key="1">
    <source>
        <dbReference type="EMBL" id="BAI81813.1"/>
    </source>
</evidence>
<accession>D3PF21</accession>
<geneLocation type="plasmid" evidence="1 2">
    <name>megaplasmid pDF308</name>
</geneLocation>
<sequence>MNFKVFNRSKNKLLGTDILNQIITKINENYVAYTRLKELPKKEHSVKEKIQLHLNNVKFLVNGLHVYSIINYRLPQSHYNELIKLIESTKDIETKFSELKLLYDRVVKTNNIRLNSGEALKENEVLTNFKKLHNYISDEFQKFLEFTRAIRKAEENIRFNLKIQSSIKDKILNKLNLTKKYALYNLTYALFEYQFFNYNNPYKNYLNKDALKEMHKYLHLVVEYYGLQNYSPEIKEKLNNLKLLFNNSKEYHYVVNYCKMISRYIRNITYADQLGLTDWKLKHTVDLMEQTILNSINSFYNDIENSRENLNKNINVAAAKLDNDFEMLM</sequence>
<name>D3PF21_DEFDS</name>
<protein>
    <submittedName>
        <fullName evidence="1">Uncharacterized protein</fullName>
    </submittedName>
</protein>
<keyword evidence="2" id="KW-1185">Reference proteome</keyword>
<dbReference type="Proteomes" id="UP000001520">
    <property type="component" value="Plasmid megaplasmid pDF308"/>
</dbReference>
<proteinExistence type="predicted"/>
<dbReference type="KEGG" id="ddf:DEFDS_P193"/>
<dbReference type="HOGENOM" id="CLU_843911_0_0_0"/>
<dbReference type="AlphaFoldDB" id="D3PF21"/>
<organism evidence="1 2">
    <name type="scientific">Deferribacter desulfuricans (strain DSM 14783 / JCM 11476 / NBRC 101012 / SSM1)</name>
    <dbReference type="NCBI Taxonomy" id="639282"/>
    <lineage>
        <taxon>Bacteria</taxon>
        <taxon>Pseudomonadati</taxon>
        <taxon>Deferribacterota</taxon>
        <taxon>Deferribacteres</taxon>
        <taxon>Deferribacterales</taxon>
        <taxon>Deferribacteraceae</taxon>
        <taxon>Deferribacter</taxon>
    </lineage>
</organism>
<reference evidence="1 2" key="1">
    <citation type="journal article" date="2010" name="DNA Res.">
        <title>Bacterial lifestyle in a deep-sea hydrothermal vent chimney revealed by the genome sequence of the thermophilic bacterium Deferribacter desulfuricans SSM1.</title>
        <authorList>
            <person name="Takaki Y."/>
            <person name="Shimamura S."/>
            <person name="Nakagawa S."/>
            <person name="Fukuhara Y."/>
            <person name="Horikawa H."/>
            <person name="Ankai A."/>
            <person name="Harada T."/>
            <person name="Hosoyama A."/>
            <person name="Oguchi A."/>
            <person name="Fukui S."/>
            <person name="Fujita N."/>
            <person name="Takami H."/>
            <person name="Takai K."/>
        </authorList>
    </citation>
    <scope>NUCLEOTIDE SEQUENCE [LARGE SCALE GENOMIC DNA]</scope>
    <source>
        <strain evidence="2">DSM 14783 / JCM 11476 / NBRC 101012 / SSM1</strain>
        <plasmid evidence="2">Plasmid megaplasmid pDF308</plasmid>
    </source>
</reference>
<gene>
    <name evidence="1" type="ordered locus">DEFDS_P193</name>
</gene>